<comment type="caution">
    <text evidence="2">The sequence shown here is derived from an EMBL/GenBank/DDBJ whole genome shotgun (WGS) entry which is preliminary data.</text>
</comment>
<evidence type="ECO:0000256" key="1">
    <source>
        <dbReference type="SAM" id="MobiDB-lite"/>
    </source>
</evidence>
<feature type="region of interest" description="Disordered" evidence="1">
    <location>
        <begin position="1"/>
        <end position="116"/>
    </location>
</feature>
<reference evidence="2" key="1">
    <citation type="journal article" date="2022" name="bioRxiv">
        <title>Sequencing and chromosome-scale assembly of the giantPleurodeles waltlgenome.</title>
        <authorList>
            <person name="Brown T."/>
            <person name="Elewa A."/>
            <person name="Iarovenko S."/>
            <person name="Subramanian E."/>
            <person name="Araus A.J."/>
            <person name="Petzold A."/>
            <person name="Susuki M."/>
            <person name="Suzuki K.-i.T."/>
            <person name="Hayashi T."/>
            <person name="Toyoda A."/>
            <person name="Oliveira C."/>
            <person name="Osipova E."/>
            <person name="Leigh N.D."/>
            <person name="Simon A."/>
            <person name="Yun M.H."/>
        </authorList>
    </citation>
    <scope>NUCLEOTIDE SEQUENCE</scope>
    <source>
        <strain evidence="2">20211129_DDA</strain>
        <tissue evidence="2">Liver</tissue>
    </source>
</reference>
<evidence type="ECO:0000313" key="2">
    <source>
        <dbReference type="EMBL" id="KAJ1123881.1"/>
    </source>
</evidence>
<dbReference type="Proteomes" id="UP001066276">
    <property type="component" value="Chromosome 7"/>
</dbReference>
<name>A0AAV7P8S9_PLEWA</name>
<dbReference type="EMBL" id="JANPWB010000011">
    <property type="protein sequence ID" value="KAJ1123881.1"/>
    <property type="molecule type" value="Genomic_DNA"/>
</dbReference>
<proteinExistence type="predicted"/>
<protein>
    <submittedName>
        <fullName evidence="2">Uncharacterized protein</fullName>
    </submittedName>
</protein>
<sequence length="116" mass="12101">MRVLRAPSCPGGTTKRTQEQACSYRQPGAWFAPKSGPRAPESPDSRAGSRLRPREGQSSSSRTVSGAAAEEQEESLIGDPCSPFPLSGSLTEDAGSCRHDAGHGGGKGVPSRRPLP</sequence>
<keyword evidence="3" id="KW-1185">Reference proteome</keyword>
<accession>A0AAV7P8S9</accession>
<evidence type="ECO:0000313" key="3">
    <source>
        <dbReference type="Proteomes" id="UP001066276"/>
    </source>
</evidence>
<gene>
    <name evidence="2" type="ORF">NDU88_002348</name>
</gene>
<organism evidence="2 3">
    <name type="scientific">Pleurodeles waltl</name>
    <name type="common">Iberian ribbed newt</name>
    <dbReference type="NCBI Taxonomy" id="8319"/>
    <lineage>
        <taxon>Eukaryota</taxon>
        <taxon>Metazoa</taxon>
        <taxon>Chordata</taxon>
        <taxon>Craniata</taxon>
        <taxon>Vertebrata</taxon>
        <taxon>Euteleostomi</taxon>
        <taxon>Amphibia</taxon>
        <taxon>Batrachia</taxon>
        <taxon>Caudata</taxon>
        <taxon>Salamandroidea</taxon>
        <taxon>Salamandridae</taxon>
        <taxon>Pleurodelinae</taxon>
        <taxon>Pleurodeles</taxon>
    </lineage>
</organism>
<dbReference type="AlphaFoldDB" id="A0AAV7P8S9"/>